<evidence type="ECO:0000259" key="4">
    <source>
        <dbReference type="PROSITE" id="PS51207"/>
    </source>
</evidence>
<dbReference type="PANTHER" id="PTHR22999">
    <property type="entry name" value="PX SERINE/THREONINE KINASE PXK"/>
    <property type="match status" value="1"/>
</dbReference>
<feature type="non-terminal residue" evidence="5">
    <location>
        <position position="577"/>
    </location>
</feature>
<reference evidence="5 6" key="1">
    <citation type="journal article" date="2014" name="Am. J. Bot.">
        <title>Genome assembly and annotation for red clover (Trifolium pratense; Fabaceae).</title>
        <authorList>
            <person name="Istvanek J."/>
            <person name="Jaros M."/>
            <person name="Krenek A."/>
            <person name="Repkova J."/>
        </authorList>
    </citation>
    <scope>NUCLEOTIDE SEQUENCE [LARGE SCALE GENOMIC DNA]</scope>
    <source>
        <strain evidence="6">cv. Tatra</strain>
        <tissue evidence="5">Young leaves</tissue>
    </source>
</reference>
<comment type="caution">
    <text evidence="5">The sequence shown here is derived from an EMBL/GenBank/DDBJ whole genome shotgun (WGS) entry which is preliminary data.</text>
</comment>
<feature type="compositionally biased region" description="Polar residues" evidence="3">
    <location>
        <begin position="314"/>
        <end position="327"/>
    </location>
</feature>
<dbReference type="SMART" id="SM00313">
    <property type="entry name" value="PXA"/>
    <property type="match status" value="1"/>
</dbReference>
<dbReference type="GO" id="GO:0005737">
    <property type="term" value="C:cytoplasm"/>
    <property type="evidence" value="ECO:0007669"/>
    <property type="project" value="UniProtKB-SubCell"/>
</dbReference>
<dbReference type="Pfam" id="PF02194">
    <property type="entry name" value="PXA"/>
    <property type="match status" value="1"/>
</dbReference>
<feature type="domain" description="PXA" evidence="4">
    <location>
        <begin position="98"/>
        <end position="281"/>
    </location>
</feature>
<gene>
    <name evidence="5" type="ORF">L195_g020755</name>
</gene>
<dbReference type="InterPro" id="IPR003114">
    <property type="entry name" value="Phox_assoc"/>
</dbReference>
<comment type="subcellular location">
    <subcellularLocation>
        <location evidence="1">Cytoplasm</location>
    </subcellularLocation>
</comment>
<proteinExistence type="predicted"/>
<dbReference type="Proteomes" id="UP000236291">
    <property type="component" value="Unassembled WGS sequence"/>
</dbReference>
<dbReference type="EMBL" id="ASHM01015646">
    <property type="protein sequence ID" value="PNX97525.1"/>
    <property type="molecule type" value="Genomic_DNA"/>
</dbReference>
<evidence type="ECO:0000256" key="3">
    <source>
        <dbReference type="SAM" id="MobiDB-lite"/>
    </source>
</evidence>
<protein>
    <submittedName>
        <fullName evidence="5">Phox domain-containing protein</fullName>
    </submittedName>
</protein>
<evidence type="ECO:0000256" key="1">
    <source>
        <dbReference type="ARBA" id="ARBA00004496"/>
    </source>
</evidence>
<dbReference type="AlphaFoldDB" id="A0A2K3N392"/>
<name>A0A2K3N392_TRIPR</name>
<evidence type="ECO:0000313" key="5">
    <source>
        <dbReference type="EMBL" id="PNX97525.1"/>
    </source>
</evidence>
<organism evidence="5 6">
    <name type="scientific">Trifolium pratense</name>
    <name type="common">Red clover</name>
    <dbReference type="NCBI Taxonomy" id="57577"/>
    <lineage>
        <taxon>Eukaryota</taxon>
        <taxon>Viridiplantae</taxon>
        <taxon>Streptophyta</taxon>
        <taxon>Embryophyta</taxon>
        <taxon>Tracheophyta</taxon>
        <taxon>Spermatophyta</taxon>
        <taxon>Magnoliopsida</taxon>
        <taxon>eudicotyledons</taxon>
        <taxon>Gunneridae</taxon>
        <taxon>Pentapetalae</taxon>
        <taxon>rosids</taxon>
        <taxon>fabids</taxon>
        <taxon>Fabales</taxon>
        <taxon>Fabaceae</taxon>
        <taxon>Papilionoideae</taxon>
        <taxon>50 kb inversion clade</taxon>
        <taxon>NPAAA clade</taxon>
        <taxon>Hologalegina</taxon>
        <taxon>IRL clade</taxon>
        <taxon>Trifolieae</taxon>
        <taxon>Trifolium</taxon>
    </lineage>
</organism>
<sequence length="577" mass="64597">MMDHRRTIVGFRGEVPLGSSTARQVKSDQELFLSGIKLGFSRMIHPGGIVHCDTSKSMWMNVPMSILFVCALRILLFLNDPRLSSAPSPAKWKRKIDSPVVEDAMSDFIDKILKDFVVDLWYSEITPDKEFPNQIHAIIMDVLAEISARVKEINLVDLLTRDLVDLVGEHLELFRRNQAAIGVDVMKTLSSEERDDRLKFHLLNSKELHPALISPESEYKVLQRLMSALLATVLRQREAQCPVIRSISRELLTCLVMQPVMNLASPGFINELIESLLLLLNDDGKKWMGSDQSTNVGSHHHGNSVATGSRHDNLTASSKHPPLNQGTEMTLAKTSDRGETSLQYNPLHQESSQAKPADWARMLEVATQRRSEILMPENLENMWAKGRNYKRKENKIVKPGFRDLPTKSPATESSLPNRKMAQETLVSKRGKYEAAEEKSLALDLVQSVAGTNSSESPQKPDKKLFFDGELRVDKVKGTKDVASDGYKSSLKRSSSASALGVQPNQEGSSIISEFFNPEFERHSEGFRGKSSSDMIVRKEVQLTPKLRCRVMGAYFEKIGSTSFAVYSIAVTDAQNRT</sequence>
<reference evidence="5 6" key="2">
    <citation type="journal article" date="2017" name="Front. Plant Sci.">
        <title>Gene Classification and Mining of Molecular Markers Useful in Red Clover (Trifolium pratense) Breeding.</title>
        <authorList>
            <person name="Istvanek J."/>
            <person name="Dluhosova J."/>
            <person name="Dluhos P."/>
            <person name="Patkova L."/>
            <person name="Nedelnik J."/>
            <person name="Repkova J."/>
        </authorList>
    </citation>
    <scope>NUCLEOTIDE SEQUENCE [LARGE SCALE GENOMIC DNA]</scope>
    <source>
        <strain evidence="6">cv. Tatra</strain>
        <tissue evidence="5">Young leaves</tissue>
    </source>
</reference>
<dbReference type="InterPro" id="IPR051837">
    <property type="entry name" value="SortingNexin/PXDomain-PKLike"/>
</dbReference>
<dbReference type="PANTHER" id="PTHR22999:SF23">
    <property type="entry name" value="SORTING NEXIN-16"/>
    <property type="match status" value="1"/>
</dbReference>
<keyword evidence="2" id="KW-0963">Cytoplasm</keyword>
<dbReference type="PROSITE" id="PS51207">
    <property type="entry name" value="PXA"/>
    <property type="match status" value="1"/>
</dbReference>
<evidence type="ECO:0000256" key="2">
    <source>
        <dbReference type="ARBA" id="ARBA00022490"/>
    </source>
</evidence>
<feature type="region of interest" description="Disordered" evidence="3">
    <location>
        <begin position="290"/>
        <end position="327"/>
    </location>
</feature>
<dbReference type="STRING" id="57577.A0A2K3N392"/>
<evidence type="ECO:0000313" key="6">
    <source>
        <dbReference type="Proteomes" id="UP000236291"/>
    </source>
</evidence>
<accession>A0A2K3N392</accession>
<feature type="region of interest" description="Disordered" evidence="3">
    <location>
        <begin position="399"/>
        <end position="426"/>
    </location>
</feature>
<dbReference type="ExpressionAtlas" id="A0A2K3N392">
    <property type="expression patterns" value="baseline"/>
</dbReference>